<sequence length="57" mass="6788">MLSFDSYFLTNSILYNYPQLRSQFDLPIFFLSNTCFKLQITHAHFFTIYIVTTLQPS</sequence>
<accession>A0A396IGN6</accession>
<proteinExistence type="predicted"/>
<dbReference type="Proteomes" id="UP000265566">
    <property type="component" value="Chromosome 4"/>
</dbReference>
<protein>
    <submittedName>
        <fullName evidence="1">Uncharacterized protein</fullName>
    </submittedName>
</protein>
<organism evidence="1 2">
    <name type="scientific">Medicago truncatula</name>
    <name type="common">Barrel medic</name>
    <name type="synonym">Medicago tribuloides</name>
    <dbReference type="NCBI Taxonomy" id="3880"/>
    <lineage>
        <taxon>Eukaryota</taxon>
        <taxon>Viridiplantae</taxon>
        <taxon>Streptophyta</taxon>
        <taxon>Embryophyta</taxon>
        <taxon>Tracheophyta</taxon>
        <taxon>Spermatophyta</taxon>
        <taxon>Magnoliopsida</taxon>
        <taxon>eudicotyledons</taxon>
        <taxon>Gunneridae</taxon>
        <taxon>Pentapetalae</taxon>
        <taxon>rosids</taxon>
        <taxon>fabids</taxon>
        <taxon>Fabales</taxon>
        <taxon>Fabaceae</taxon>
        <taxon>Papilionoideae</taxon>
        <taxon>50 kb inversion clade</taxon>
        <taxon>NPAAA clade</taxon>
        <taxon>Hologalegina</taxon>
        <taxon>IRL clade</taxon>
        <taxon>Trifolieae</taxon>
        <taxon>Medicago</taxon>
    </lineage>
</organism>
<evidence type="ECO:0000313" key="1">
    <source>
        <dbReference type="EMBL" id="RHN64769.1"/>
    </source>
</evidence>
<dbReference type="EMBL" id="PSQE01000004">
    <property type="protein sequence ID" value="RHN64769.1"/>
    <property type="molecule type" value="Genomic_DNA"/>
</dbReference>
<name>A0A396IGN6_MEDTR</name>
<dbReference type="Gramene" id="rna27624">
    <property type="protein sequence ID" value="RHN64769.1"/>
    <property type="gene ID" value="gene27624"/>
</dbReference>
<gene>
    <name evidence="1" type="ORF">MtrunA17_Chr4g0072661</name>
</gene>
<reference evidence="2" key="1">
    <citation type="journal article" date="2018" name="Nat. Plants">
        <title>Whole-genome landscape of Medicago truncatula symbiotic genes.</title>
        <authorList>
            <person name="Pecrix Y."/>
            <person name="Staton S.E."/>
            <person name="Sallet E."/>
            <person name="Lelandais-Briere C."/>
            <person name="Moreau S."/>
            <person name="Carrere S."/>
            <person name="Blein T."/>
            <person name="Jardinaud M.F."/>
            <person name="Latrasse D."/>
            <person name="Zouine M."/>
            <person name="Zahm M."/>
            <person name="Kreplak J."/>
            <person name="Mayjonade B."/>
            <person name="Satge C."/>
            <person name="Perez M."/>
            <person name="Cauet S."/>
            <person name="Marande W."/>
            <person name="Chantry-Darmon C."/>
            <person name="Lopez-Roques C."/>
            <person name="Bouchez O."/>
            <person name="Berard A."/>
            <person name="Debelle F."/>
            <person name="Munos S."/>
            <person name="Bendahmane A."/>
            <person name="Berges H."/>
            <person name="Niebel A."/>
            <person name="Buitink J."/>
            <person name="Frugier F."/>
            <person name="Benhamed M."/>
            <person name="Crespi M."/>
            <person name="Gouzy J."/>
            <person name="Gamas P."/>
        </authorList>
    </citation>
    <scope>NUCLEOTIDE SEQUENCE [LARGE SCALE GENOMIC DNA]</scope>
    <source>
        <strain evidence="2">cv. Jemalong A17</strain>
    </source>
</reference>
<dbReference type="AlphaFoldDB" id="A0A396IGN6"/>
<evidence type="ECO:0000313" key="2">
    <source>
        <dbReference type="Proteomes" id="UP000265566"/>
    </source>
</evidence>
<comment type="caution">
    <text evidence="1">The sequence shown here is derived from an EMBL/GenBank/DDBJ whole genome shotgun (WGS) entry which is preliminary data.</text>
</comment>